<organism evidence="1">
    <name type="scientific">marine metagenome</name>
    <dbReference type="NCBI Taxonomy" id="408172"/>
    <lineage>
        <taxon>unclassified sequences</taxon>
        <taxon>metagenomes</taxon>
        <taxon>ecological metagenomes</taxon>
    </lineage>
</organism>
<accession>A0A382FFD3</accession>
<sequence>MFDPQEGASPVDDTLIRTINLSKDYRLGTDTVKA</sequence>
<feature type="non-terminal residue" evidence="1">
    <location>
        <position position="34"/>
    </location>
</feature>
<name>A0A382FFD3_9ZZZZ</name>
<reference evidence="1" key="1">
    <citation type="submission" date="2018-05" db="EMBL/GenBank/DDBJ databases">
        <authorList>
            <person name="Lanie J.A."/>
            <person name="Ng W.-L."/>
            <person name="Kazmierczak K.M."/>
            <person name="Andrzejewski T.M."/>
            <person name="Davidsen T.M."/>
            <person name="Wayne K.J."/>
            <person name="Tettelin H."/>
            <person name="Glass J.I."/>
            <person name="Rusch D."/>
            <person name="Podicherti R."/>
            <person name="Tsui H.-C.T."/>
            <person name="Winkler M.E."/>
        </authorList>
    </citation>
    <scope>NUCLEOTIDE SEQUENCE</scope>
</reference>
<gene>
    <name evidence="1" type="ORF">METZ01_LOCUS213555</name>
</gene>
<proteinExistence type="predicted"/>
<dbReference type="AlphaFoldDB" id="A0A382FFD3"/>
<evidence type="ECO:0000313" key="1">
    <source>
        <dbReference type="EMBL" id="SVB60701.1"/>
    </source>
</evidence>
<dbReference type="EMBL" id="UINC01049210">
    <property type="protein sequence ID" value="SVB60701.1"/>
    <property type="molecule type" value="Genomic_DNA"/>
</dbReference>
<protein>
    <submittedName>
        <fullName evidence="1">Uncharacterized protein</fullName>
    </submittedName>
</protein>